<dbReference type="AlphaFoldDB" id="A0A4S4KCX8"/>
<accession>A0A4S4KCX8</accession>
<gene>
    <name evidence="6" type="ORF">EW145_g7894</name>
</gene>
<protein>
    <recommendedName>
        <fullName evidence="8">Mak10 subunit, NatC N(Alpha)-terminal acetyltransferase</fullName>
    </recommendedName>
</protein>
<feature type="domain" description="NAA35-like N-terminal" evidence="4">
    <location>
        <begin position="26"/>
        <end position="169"/>
    </location>
</feature>
<keyword evidence="7" id="KW-1185">Reference proteome</keyword>
<evidence type="ECO:0000259" key="4">
    <source>
        <dbReference type="Pfam" id="PF04112"/>
    </source>
</evidence>
<dbReference type="GO" id="GO:0031417">
    <property type="term" value="C:NatC complex"/>
    <property type="evidence" value="ECO:0007669"/>
    <property type="project" value="InterPro"/>
</dbReference>
<keyword evidence="3" id="KW-0963">Cytoplasm</keyword>
<dbReference type="Proteomes" id="UP000308199">
    <property type="component" value="Unassembled WGS sequence"/>
</dbReference>
<proteinExistence type="inferred from homology"/>
<dbReference type="Pfam" id="PF04112">
    <property type="entry name" value="Mak10"/>
    <property type="match status" value="1"/>
</dbReference>
<evidence type="ECO:0000256" key="2">
    <source>
        <dbReference type="ARBA" id="ARBA00006289"/>
    </source>
</evidence>
<sequence length="657" mass="74721">MDFPGGPHFNDVTHLFDEASEDLALGELLMVEGFSLNEAMSAVEIGDPRMDSGATLPTDTQRPKFDPLTPLLPEEVCWILDRTLACEMHWHAGNALAQTVFTYCVTKFELAELPIELVTVVLRAGVIGMVKCCDLAYRELSKGNVHDCEDWQGEKSEIPLYESVLPQQIASTLEEAETWLMSDKESSFARRVNDGTAFFALDLPLKTSFIPSLLAEARRLLDIIIRREISPPHNQSSVHSAFDPRITRQLHSIMPMRPLVLPLQEESWEAVRGLLDGWEYIYMLSNCDSLLAWNRVGLLRASTSRWTLSRLPFVRSVAQNIFSNGAGIMDRFSIFWLVERFLLEIAHISLGQMNSLFENRPFHTISQTCDEFHNTLSRFLLQHIWASYHNRPRQRRHGMKTAFDWHAIYDAALSMTAKISPRDASESRILKCIPLAVLHWRAGVIRDIILAGFELELYALDERPFAYWYLSQLLGGHENILRELLDVVPQGSPAHSYLTAQGLYVTLLKEMSCGCFIILCHRSVFDAARRWTNFTVRYKWALRPEFASISTPDPFLPDYRAFLHRERAVICEEESTKRVNAVRAFECALRGLVQLRLSADQDPSLQLCRADFVQRRRAPAPAAAAHHGSGAATPCWTAQSWRGTEEALRLVRGFRGF</sequence>
<evidence type="ECO:0000256" key="3">
    <source>
        <dbReference type="ARBA" id="ARBA00022490"/>
    </source>
</evidence>
<feature type="domain" description="NAA35-like TPR repeats" evidence="5">
    <location>
        <begin position="313"/>
        <end position="477"/>
    </location>
</feature>
<reference evidence="6 7" key="1">
    <citation type="submission" date="2019-02" db="EMBL/GenBank/DDBJ databases">
        <title>Genome sequencing of the rare red list fungi Phellinidium pouzarii.</title>
        <authorList>
            <person name="Buettner E."/>
            <person name="Kellner H."/>
        </authorList>
    </citation>
    <scope>NUCLEOTIDE SEQUENCE [LARGE SCALE GENOMIC DNA]</scope>
    <source>
        <strain evidence="6 7">DSM 108285</strain>
    </source>
</reference>
<dbReference type="InterPro" id="IPR057983">
    <property type="entry name" value="NAA35-like_N"/>
</dbReference>
<name>A0A4S4KCX8_9AGAM</name>
<evidence type="ECO:0008006" key="8">
    <source>
        <dbReference type="Google" id="ProtNLM"/>
    </source>
</evidence>
<evidence type="ECO:0000313" key="7">
    <source>
        <dbReference type="Proteomes" id="UP000308199"/>
    </source>
</evidence>
<dbReference type="Pfam" id="PF25789">
    <property type="entry name" value="TPR_NAA35"/>
    <property type="match status" value="1"/>
</dbReference>
<dbReference type="InterPro" id="IPR057982">
    <property type="entry name" value="TPR_NAA35"/>
</dbReference>
<organism evidence="6 7">
    <name type="scientific">Phellinidium pouzarii</name>
    <dbReference type="NCBI Taxonomy" id="167371"/>
    <lineage>
        <taxon>Eukaryota</taxon>
        <taxon>Fungi</taxon>
        <taxon>Dikarya</taxon>
        <taxon>Basidiomycota</taxon>
        <taxon>Agaricomycotina</taxon>
        <taxon>Agaricomycetes</taxon>
        <taxon>Hymenochaetales</taxon>
        <taxon>Hymenochaetaceae</taxon>
        <taxon>Phellinidium</taxon>
    </lineage>
</organism>
<evidence type="ECO:0000259" key="5">
    <source>
        <dbReference type="Pfam" id="PF25789"/>
    </source>
</evidence>
<comment type="similarity">
    <text evidence="2">Belongs to the MAK10 family.</text>
</comment>
<comment type="caution">
    <text evidence="6">The sequence shown here is derived from an EMBL/GenBank/DDBJ whole genome shotgun (WGS) entry which is preliminary data.</text>
</comment>
<dbReference type="OrthoDB" id="269405at2759"/>
<dbReference type="EMBL" id="SGPK01000931">
    <property type="protein sequence ID" value="THG95833.1"/>
    <property type="molecule type" value="Genomic_DNA"/>
</dbReference>
<dbReference type="InterPro" id="IPR007244">
    <property type="entry name" value="Naa35_N"/>
</dbReference>
<evidence type="ECO:0000256" key="1">
    <source>
        <dbReference type="ARBA" id="ARBA00004496"/>
    </source>
</evidence>
<evidence type="ECO:0000313" key="6">
    <source>
        <dbReference type="EMBL" id="THG95833.1"/>
    </source>
</evidence>
<dbReference type="PANTHER" id="PTHR21373:SF0">
    <property type="entry name" value="N-ALPHA-ACETYLTRANSFERASE 35, NATC AUXILIARY SUBUNIT"/>
    <property type="match status" value="1"/>
</dbReference>
<comment type="subcellular location">
    <subcellularLocation>
        <location evidence="1">Cytoplasm</location>
    </subcellularLocation>
</comment>
<dbReference type="PANTHER" id="PTHR21373">
    <property type="entry name" value="GLUCOSE REPRESSIBLE PROTEIN MAK10"/>
    <property type="match status" value="1"/>
</dbReference>